<reference evidence="1" key="2">
    <citation type="journal article" date="2021" name="Genome Biol. Evol.">
        <title>Developing a high-quality reference genome for a parasitic bivalve with doubly uniparental inheritance (Bivalvia: Unionida).</title>
        <authorList>
            <person name="Smith C.H."/>
        </authorList>
    </citation>
    <scope>NUCLEOTIDE SEQUENCE</scope>
    <source>
        <strain evidence="1">CHS0354</strain>
        <tissue evidence="1">Mantle</tissue>
    </source>
</reference>
<comment type="caution">
    <text evidence="1">The sequence shown here is derived from an EMBL/GenBank/DDBJ whole genome shotgun (WGS) entry which is preliminary data.</text>
</comment>
<name>A0AAE0T6W8_9BIVA</name>
<proteinExistence type="predicted"/>
<dbReference type="Proteomes" id="UP001195483">
    <property type="component" value="Unassembled WGS sequence"/>
</dbReference>
<organism evidence="1 2">
    <name type="scientific">Potamilus streckersoni</name>
    <dbReference type="NCBI Taxonomy" id="2493646"/>
    <lineage>
        <taxon>Eukaryota</taxon>
        <taxon>Metazoa</taxon>
        <taxon>Spiralia</taxon>
        <taxon>Lophotrochozoa</taxon>
        <taxon>Mollusca</taxon>
        <taxon>Bivalvia</taxon>
        <taxon>Autobranchia</taxon>
        <taxon>Heteroconchia</taxon>
        <taxon>Palaeoheterodonta</taxon>
        <taxon>Unionida</taxon>
        <taxon>Unionoidea</taxon>
        <taxon>Unionidae</taxon>
        <taxon>Ambleminae</taxon>
        <taxon>Lampsilini</taxon>
        <taxon>Potamilus</taxon>
    </lineage>
</organism>
<gene>
    <name evidence="1" type="ORF">CHS0354_022767</name>
</gene>
<evidence type="ECO:0000313" key="2">
    <source>
        <dbReference type="Proteomes" id="UP001195483"/>
    </source>
</evidence>
<dbReference type="AlphaFoldDB" id="A0AAE0T6W8"/>
<feature type="non-terminal residue" evidence="1">
    <location>
        <position position="62"/>
    </location>
</feature>
<accession>A0AAE0T6W8</accession>
<protein>
    <submittedName>
        <fullName evidence="1">Uncharacterized protein</fullName>
    </submittedName>
</protein>
<keyword evidence="2" id="KW-1185">Reference proteome</keyword>
<reference evidence="1" key="1">
    <citation type="journal article" date="2021" name="Genome Biol. Evol.">
        <title>A High-Quality Reference Genome for a Parasitic Bivalve with Doubly Uniparental Inheritance (Bivalvia: Unionida).</title>
        <authorList>
            <person name="Smith C.H."/>
        </authorList>
    </citation>
    <scope>NUCLEOTIDE SEQUENCE</scope>
    <source>
        <strain evidence="1">CHS0354</strain>
    </source>
</reference>
<reference evidence="1" key="3">
    <citation type="submission" date="2023-05" db="EMBL/GenBank/DDBJ databases">
        <authorList>
            <person name="Smith C.H."/>
        </authorList>
    </citation>
    <scope>NUCLEOTIDE SEQUENCE</scope>
    <source>
        <strain evidence="1">CHS0354</strain>
        <tissue evidence="1">Mantle</tissue>
    </source>
</reference>
<sequence length="62" mass="7086">MNFANLPDKPQGLLQDLALDQTSPSERDRSLKSKYTTLILNAAVNHLPFLKKFEDFYCGEIE</sequence>
<dbReference type="EMBL" id="JAEAOA010001384">
    <property type="protein sequence ID" value="KAK3604298.1"/>
    <property type="molecule type" value="Genomic_DNA"/>
</dbReference>
<evidence type="ECO:0000313" key="1">
    <source>
        <dbReference type="EMBL" id="KAK3604298.1"/>
    </source>
</evidence>